<reference evidence="1 2" key="1">
    <citation type="submission" date="2019-01" db="EMBL/GenBank/DDBJ databases">
        <title>Genome sequence of the Antarctic species Gelidibacter gilvus ACAM 158(T).</title>
        <authorList>
            <person name="Bowman J.P."/>
        </authorList>
    </citation>
    <scope>NUCLEOTIDE SEQUENCE [LARGE SCALE GENOMIC DNA]</scope>
    <source>
        <strain evidence="1 2">IC158</strain>
    </source>
</reference>
<keyword evidence="2" id="KW-1185">Reference proteome</keyword>
<name>A0A4Q0XE88_9FLAO</name>
<comment type="caution">
    <text evidence="1">The sequence shown here is derived from an EMBL/GenBank/DDBJ whole genome shotgun (WGS) entry which is preliminary data.</text>
</comment>
<proteinExistence type="predicted"/>
<protein>
    <submittedName>
        <fullName evidence="1">Uncharacterized protein</fullName>
    </submittedName>
</protein>
<evidence type="ECO:0000313" key="1">
    <source>
        <dbReference type="EMBL" id="RXJ45720.1"/>
    </source>
</evidence>
<sequence length="92" mass="10635">MSGQVEWKSEALELGPRLSKEALCPQWSFSRNEGEWAEWVFITDYCYLDGSKRTKLQSCRLKWSLTASRLFSGMRGQVKWKSEALGLGPRLF</sequence>
<organism evidence="1 2">
    <name type="scientific">Gelidibacter gilvus</name>
    <dbReference type="NCBI Taxonomy" id="59602"/>
    <lineage>
        <taxon>Bacteria</taxon>
        <taxon>Pseudomonadati</taxon>
        <taxon>Bacteroidota</taxon>
        <taxon>Flavobacteriia</taxon>
        <taxon>Flavobacteriales</taxon>
        <taxon>Flavobacteriaceae</taxon>
        <taxon>Gelidibacter</taxon>
    </lineage>
</organism>
<dbReference type="EMBL" id="SDDZ01000011">
    <property type="protein sequence ID" value="RXJ45720.1"/>
    <property type="molecule type" value="Genomic_DNA"/>
</dbReference>
<accession>A0A4Q0XE88</accession>
<dbReference type="OrthoDB" id="1450275at2"/>
<evidence type="ECO:0000313" key="2">
    <source>
        <dbReference type="Proteomes" id="UP000289792"/>
    </source>
</evidence>
<dbReference type="AlphaFoldDB" id="A0A4Q0XE88"/>
<dbReference type="RefSeq" id="WP_129018340.1">
    <property type="nucleotide sequence ID" value="NZ_SDDZ01000011.1"/>
</dbReference>
<gene>
    <name evidence="1" type="ORF">ESZ48_15100</name>
</gene>
<dbReference type="Proteomes" id="UP000289792">
    <property type="component" value="Unassembled WGS sequence"/>
</dbReference>